<keyword evidence="3" id="KW-0997">Cell inner membrane</keyword>
<comment type="caution">
    <text evidence="7">The sequence shown here is derived from an EMBL/GenBank/DDBJ whole genome shotgun (WGS) entry which is preliminary data.</text>
</comment>
<keyword evidence="8" id="KW-1185">Reference proteome</keyword>
<dbReference type="Proteomes" id="UP000237752">
    <property type="component" value="Unassembled WGS sequence"/>
</dbReference>
<evidence type="ECO:0000313" key="7">
    <source>
        <dbReference type="EMBL" id="PRZ40599.1"/>
    </source>
</evidence>
<sequence length="307" mass="33660">MSFLDISGKISDLKPRLTDMGFAAAWYAVPKVPVKFADRVTNAVSARIASRPGSLQQLRLNLRQVVGPDMPETELDELVRRGMQSYARYWREVFSVLSWDFDDVIARTEVTGLEIMRGELAKGKGVVIALTHSGNWDTAAIQVVRGLPTQMSTVAERLKPESLFTRFKKFREALGMEVAPLTGGEIPSTAVLQRALRAGHTITLLGDRDIGGKGIAVELCGRATTMPSGPALMAIQTGAALVPLELGFRPDGWAMTYHEPIDIPSDGRLRARVTAATTQLADVFTGIVQRNPQDWHMLQPIWPDLVA</sequence>
<dbReference type="RefSeq" id="WP_170111110.1">
    <property type="nucleotide sequence ID" value="NZ_PVUE01000015.1"/>
</dbReference>
<dbReference type="GO" id="GO:0009247">
    <property type="term" value="P:glycolipid biosynthetic process"/>
    <property type="evidence" value="ECO:0007669"/>
    <property type="project" value="UniProtKB-ARBA"/>
</dbReference>
<dbReference type="GO" id="GO:0016746">
    <property type="term" value="F:acyltransferase activity"/>
    <property type="evidence" value="ECO:0007669"/>
    <property type="project" value="UniProtKB-KW"/>
</dbReference>
<evidence type="ECO:0000256" key="5">
    <source>
        <dbReference type="ARBA" id="ARBA00023136"/>
    </source>
</evidence>
<dbReference type="EMBL" id="PVUE01000015">
    <property type="protein sequence ID" value="PRZ40599.1"/>
    <property type="molecule type" value="Genomic_DNA"/>
</dbReference>
<proteinExistence type="predicted"/>
<keyword evidence="6" id="KW-0012">Acyltransferase</keyword>
<dbReference type="InterPro" id="IPR004960">
    <property type="entry name" value="LipA_acyltrans"/>
</dbReference>
<evidence type="ECO:0000256" key="4">
    <source>
        <dbReference type="ARBA" id="ARBA00022679"/>
    </source>
</evidence>
<dbReference type="GO" id="GO:0005886">
    <property type="term" value="C:plasma membrane"/>
    <property type="evidence" value="ECO:0007669"/>
    <property type="project" value="UniProtKB-SubCell"/>
</dbReference>
<protein>
    <submittedName>
        <fullName evidence="7">KDO2-lipid IV(A) lauroyltransferase</fullName>
    </submittedName>
</protein>
<evidence type="ECO:0000313" key="8">
    <source>
        <dbReference type="Proteomes" id="UP000237752"/>
    </source>
</evidence>
<evidence type="ECO:0000256" key="2">
    <source>
        <dbReference type="ARBA" id="ARBA00022475"/>
    </source>
</evidence>
<dbReference type="AlphaFoldDB" id="A0A2T0ZW66"/>
<gene>
    <name evidence="7" type="ORF">CLV47_11526</name>
</gene>
<organism evidence="7 8">
    <name type="scientific">Antricoccus suffuscus</name>
    <dbReference type="NCBI Taxonomy" id="1629062"/>
    <lineage>
        <taxon>Bacteria</taxon>
        <taxon>Bacillati</taxon>
        <taxon>Actinomycetota</taxon>
        <taxon>Actinomycetes</taxon>
        <taxon>Geodermatophilales</taxon>
        <taxon>Antricoccaceae</taxon>
        <taxon>Antricoccus</taxon>
    </lineage>
</organism>
<reference evidence="7 8" key="1">
    <citation type="submission" date="2018-03" db="EMBL/GenBank/DDBJ databases">
        <title>Genomic Encyclopedia of Archaeal and Bacterial Type Strains, Phase II (KMG-II): from individual species to whole genera.</title>
        <authorList>
            <person name="Goeker M."/>
        </authorList>
    </citation>
    <scope>NUCLEOTIDE SEQUENCE [LARGE SCALE GENOMIC DNA]</scope>
    <source>
        <strain evidence="7 8">DSM 100065</strain>
    </source>
</reference>
<keyword evidence="2" id="KW-1003">Cell membrane</keyword>
<evidence type="ECO:0000256" key="3">
    <source>
        <dbReference type="ARBA" id="ARBA00022519"/>
    </source>
</evidence>
<dbReference type="PANTHER" id="PTHR30606">
    <property type="entry name" value="LIPID A BIOSYNTHESIS LAUROYL ACYLTRANSFERASE"/>
    <property type="match status" value="1"/>
</dbReference>
<dbReference type="NCBIfam" id="NF005919">
    <property type="entry name" value="PRK07920.1"/>
    <property type="match status" value="1"/>
</dbReference>
<evidence type="ECO:0000256" key="1">
    <source>
        <dbReference type="ARBA" id="ARBA00004533"/>
    </source>
</evidence>
<keyword evidence="5" id="KW-0472">Membrane</keyword>
<name>A0A2T0ZW66_9ACTN</name>
<accession>A0A2T0ZW66</accession>
<dbReference type="CDD" id="cd07984">
    <property type="entry name" value="LPLAT_LABLAT-like"/>
    <property type="match status" value="1"/>
</dbReference>
<dbReference type="Pfam" id="PF03279">
    <property type="entry name" value="Lip_A_acyltrans"/>
    <property type="match status" value="1"/>
</dbReference>
<keyword evidence="4 7" id="KW-0808">Transferase</keyword>
<evidence type="ECO:0000256" key="6">
    <source>
        <dbReference type="ARBA" id="ARBA00023315"/>
    </source>
</evidence>
<comment type="subcellular location">
    <subcellularLocation>
        <location evidence="1">Cell inner membrane</location>
    </subcellularLocation>
</comment>
<dbReference type="PANTHER" id="PTHR30606:SF10">
    <property type="entry name" value="PHOSPHATIDYLINOSITOL MANNOSIDE ACYLTRANSFERASE"/>
    <property type="match status" value="1"/>
</dbReference>